<keyword evidence="4" id="KW-1185">Reference proteome</keyword>
<dbReference type="SUPFAM" id="SSF54001">
    <property type="entry name" value="Cysteine proteinases"/>
    <property type="match status" value="1"/>
</dbReference>
<evidence type="ECO:0000256" key="1">
    <source>
        <dbReference type="ARBA" id="ARBA00006547"/>
    </source>
</evidence>
<dbReference type="PANTHER" id="PTHR11786">
    <property type="entry name" value="N-HYDROXYARYLAMINE O-ACETYLTRANSFERASE"/>
    <property type="match status" value="1"/>
</dbReference>
<dbReference type="Gene3D" id="3.30.2140.10">
    <property type="entry name" value="Arylamine N-acetyltransferase"/>
    <property type="match status" value="1"/>
</dbReference>
<accession>A0ABW9YTN8</accession>
<sequence length="272" mass="30145">MVSIERYFERIRYGGSATPDEGALAALHLAHAEAIPFENLDIHLGRAIGSDVSGLFTKMVLNRRGGYCFEQNGLFGAMLEGLGFRTRHALGRVTFGAQVPRPRGHLLNLVEIGSRRWIADVGFGGYGLLEPVPLEPGREHRAGGETYRIVNAAGAGFELEMKGMEGWKSLYWFDETPCYSVDVDVMNFYHFHSPASFFHQNRVVALAGRDRRVMLTNDELKIVRGGTAETRVIADEDAYCRVLVDEFGIELPGDPAADLRPHPSIPKRRSAA</sequence>
<organism evidence="3 4">
    <name type="scientific">Microvirga arsenatis</name>
    <dbReference type="NCBI Taxonomy" id="2692265"/>
    <lineage>
        <taxon>Bacteria</taxon>
        <taxon>Pseudomonadati</taxon>
        <taxon>Pseudomonadota</taxon>
        <taxon>Alphaproteobacteria</taxon>
        <taxon>Hyphomicrobiales</taxon>
        <taxon>Methylobacteriaceae</taxon>
        <taxon>Microvirga</taxon>
    </lineage>
</organism>
<comment type="caution">
    <text evidence="3">The sequence shown here is derived from an EMBL/GenBank/DDBJ whole genome shotgun (WGS) entry which is preliminary data.</text>
</comment>
<dbReference type="Proteomes" id="UP000818323">
    <property type="component" value="Unassembled WGS sequence"/>
</dbReference>
<reference evidence="3 4" key="1">
    <citation type="submission" date="2020-01" db="EMBL/GenBank/DDBJ databases">
        <title>Microvirga sp. nov., an arsenate reduction bacterium isolated from Tibet hotspring sediments.</title>
        <authorList>
            <person name="Yuan C.-G."/>
        </authorList>
    </citation>
    <scope>NUCLEOTIDE SEQUENCE [LARGE SCALE GENOMIC DNA]</scope>
    <source>
        <strain evidence="3 4">SYSU G3D203</strain>
    </source>
</reference>
<evidence type="ECO:0000313" key="4">
    <source>
        <dbReference type="Proteomes" id="UP000818323"/>
    </source>
</evidence>
<protein>
    <submittedName>
        <fullName evidence="3">Arylamine N-acetyltransferase</fullName>
    </submittedName>
</protein>
<dbReference type="PANTHER" id="PTHR11786:SF0">
    <property type="entry name" value="ARYLAMINE N-ACETYLTRANSFERASE 4-RELATED"/>
    <property type="match status" value="1"/>
</dbReference>
<name>A0ABW9YTN8_9HYPH</name>
<evidence type="ECO:0000256" key="2">
    <source>
        <dbReference type="RuleBase" id="RU003452"/>
    </source>
</evidence>
<dbReference type="InterPro" id="IPR001447">
    <property type="entry name" value="Arylamine_N-AcTrfase"/>
</dbReference>
<comment type="similarity">
    <text evidence="1 2">Belongs to the arylamine N-acetyltransferase family.</text>
</comment>
<evidence type="ECO:0000313" key="3">
    <source>
        <dbReference type="EMBL" id="NBJ23430.1"/>
    </source>
</evidence>
<dbReference type="PRINTS" id="PR01543">
    <property type="entry name" value="ANATRNSFRASE"/>
</dbReference>
<gene>
    <name evidence="3" type="ORF">GR303_03580</name>
</gene>
<proteinExistence type="inferred from homology"/>
<dbReference type="Pfam" id="PF00797">
    <property type="entry name" value="Acetyltransf_2"/>
    <property type="match status" value="1"/>
</dbReference>
<dbReference type="EMBL" id="JAAAXJ010000002">
    <property type="protein sequence ID" value="NBJ23430.1"/>
    <property type="molecule type" value="Genomic_DNA"/>
</dbReference>
<dbReference type="InterPro" id="IPR038765">
    <property type="entry name" value="Papain-like_cys_pep_sf"/>
</dbReference>
<dbReference type="Gene3D" id="2.40.128.150">
    <property type="entry name" value="Cysteine proteinases"/>
    <property type="match status" value="1"/>
</dbReference>